<evidence type="ECO:0000313" key="2">
    <source>
        <dbReference type="Proteomes" id="UP000504630"/>
    </source>
</evidence>
<sequence>MDLLEQTLAALLSKNGQLGKENDLLKSMLSVVKENVDLRGRMQSFNNETLEELTGPDRLLGEIVYQLDRRILSHVFQGQRRLYGFTLPNIPGKIREIKSCPIICPFRKTILITFHYYDSIVSHVLLPLLQVSTHPLTGKVDEGYQLHLTQRHADLMERLNQLGYKTELHPPFTEFIVNNYGILKDRPGENSAQSMDYNNPDFLSTLIMTTAPRMLQKDLLLLLTCLCNMAEKDRKPLLLW</sequence>
<organism evidence="2 3">
    <name type="scientific">Cottoperca gobio</name>
    <name type="common">Frogmouth</name>
    <name type="synonym">Aphritis gobio</name>
    <dbReference type="NCBI Taxonomy" id="56716"/>
    <lineage>
        <taxon>Eukaryota</taxon>
        <taxon>Metazoa</taxon>
        <taxon>Chordata</taxon>
        <taxon>Craniata</taxon>
        <taxon>Vertebrata</taxon>
        <taxon>Euteleostomi</taxon>
        <taxon>Actinopterygii</taxon>
        <taxon>Neopterygii</taxon>
        <taxon>Teleostei</taxon>
        <taxon>Neoteleostei</taxon>
        <taxon>Acanthomorphata</taxon>
        <taxon>Eupercaria</taxon>
        <taxon>Perciformes</taxon>
        <taxon>Notothenioidei</taxon>
        <taxon>Bovichtidae</taxon>
        <taxon>Cottoperca</taxon>
    </lineage>
</organism>
<proteinExistence type="predicted"/>
<keyword evidence="2" id="KW-1185">Reference proteome</keyword>
<dbReference type="OrthoDB" id="6114770at2759"/>
<evidence type="ECO:0000313" key="3">
    <source>
        <dbReference type="RefSeq" id="XP_029307009.1"/>
    </source>
</evidence>
<dbReference type="PANTHER" id="PTHR22192:SF17">
    <property type="entry name" value="SPERIOLIN-LIKE PROTEIN"/>
    <property type="match status" value="1"/>
</dbReference>
<name>A0A6J2R9P5_COTGO</name>
<dbReference type="GO" id="GO:0005813">
    <property type="term" value="C:centrosome"/>
    <property type="evidence" value="ECO:0007669"/>
    <property type="project" value="TreeGrafter"/>
</dbReference>
<dbReference type="InterPro" id="IPR026715">
    <property type="entry name" value="SPATC1"/>
</dbReference>
<feature type="domain" description="Speriolin C-terminal" evidence="1">
    <location>
        <begin position="59"/>
        <end position="102"/>
    </location>
</feature>
<feature type="domain" description="Speriolin C-terminal" evidence="1">
    <location>
        <begin position="120"/>
        <end position="240"/>
    </location>
</feature>
<dbReference type="PANTHER" id="PTHR22192">
    <property type="entry name" value="SPERIOLIN"/>
    <property type="match status" value="1"/>
</dbReference>
<dbReference type="AlphaFoldDB" id="A0A6J2R9P5"/>
<reference evidence="3" key="1">
    <citation type="submission" date="2025-08" db="UniProtKB">
        <authorList>
            <consortium name="RefSeq"/>
        </authorList>
    </citation>
    <scope>IDENTIFICATION</scope>
</reference>
<dbReference type="InParanoid" id="A0A6J2R9P5"/>
<dbReference type="GeneID" id="115021036"/>
<evidence type="ECO:0000259" key="1">
    <source>
        <dbReference type="Pfam" id="PF15059"/>
    </source>
</evidence>
<dbReference type="KEGG" id="cgob:115021036"/>
<dbReference type="RefSeq" id="XP_029307009.1">
    <property type="nucleotide sequence ID" value="XM_029451149.1"/>
</dbReference>
<protein>
    <submittedName>
        <fullName evidence="3">Speriolin-like protein</fullName>
    </submittedName>
</protein>
<dbReference type="Proteomes" id="UP000504630">
    <property type="component" value="Chromosome 16"/>
</dbReference>
<gene>
    <name evidence="3" type="primary">LOC115021036</name>
</gene>
<accession>A0A6J2R9P5</accession>
<dbReference type="InterPro" id="IPR029384">
    <property type="entry name" value="Speriolin_C"/>
</dbReference>
<dbReference type="Pfam" id="PF15059">
    <property type="entry name" value="Speriolin_C"/>
    <property type="match status" value="2"/>
</dbReference>